<gene>
    <name evidence="1" type="ORF">M5K25_001564</name>
</gene>
<keyword evidence="2" id="KW-1185">Reference proteome</keyword>
<name>A0ABD0VQE0_DENTH</name>
<reference evidence="1 2" key="1">
    <citation type="journal article" date="2024" name="Plant Biotechnol. J.">
        <title>Dendrobium thyrsiflorum genome and its molecular insights into genes involved in important horticultural traits.</title>
        <authorList>
            <person name="Chen B."/>
            <person name="Wang J.Y."/>
            <person name="Zheng P.J."/>
            <person name="Li K.L."/>
            <person name="Liang Y.M."/>
            <person name="Chen X.F."/>
            <person name="Zhang C."/>
            <person name="Zhao X."/>
            <person name="He X."/>
            <person name="Zhang G.Q."/>
            <person name="Liu Z.J."/>
            <person name="Xu Q."/>
        </authorList>
    </citation>
    <scope>NUCLEOTIDE SEQUENCE [LARGE SCALE GENOMIC DNA]</scope>
    <source>
        <strain evidence="1">GZMU011</strain>
    </source>
</reference>
<organism evidence="1 2">
    <name type="scientific">Dendrobium thyrsiflorum</name>
    <name type="common">Pinecone-like raceme dendrobium</name>
    <name type="synonym">Orchid</name>
    <dbReference type="NCBI Taxonomy" id="117978"/>
    <lineage>
        <taxon>Eukaryota</taxon>
        <taxon>Viridiplantae</taxon>
        <taxon>Streptophyta</taxon>
        <taxon>Embryophyta</taxon>
        <taxon>Tracheophyta</taxon>
        <taxon>Spermatophyta</taxon>
        <taxon>Magnoliopsida</taxon>
        <taxon>Liliopsida</taxon>
        <taxon>Asparagales</taxon>
        <taxon>Orchidaceae</taxon>
        <taxon>Epidendroideae</taxon>
        <taxon>Malaxideae</taxon>
        <taxon>Dendrobiinae</taxon>
        <taxon>Dendrobium</taxon>
    </lineage>
</organism>
<dbReference type="AlphaFoldDB" id="A0ABD0VQE0"/>
<sequence length="216" mass="24032">METNNTAEISDRILLCLPPSIRELPQFSTREREFRTNEGFIQAGGREEPPTTPSTALERWKIPGAGFGTEHVRSPTSVSGPAEVRASLCGPAKVLRQMAVQRKSGRDLVVWCQVMFRRNFGVRRWSGGSSTSCGGPAELRRQVVVRWRYDISWWSSETLTSCGGTKSLGGPVELRRQAVVRRNFGVRWWSGGTLVSGDGPAESYIAKDHRLKLLNT</sequence>
<proteinExistence type="predicted"/>
<evidence type="ECO:0000313" key="2">
    <source>
        <dbReference type="Proteomes" id="UP001552299"/>
    </source>
</evidence>
<dbReference type="Proteomes" id="UP001552299">
    <property type="component" value="Unassembled WGS sequence"/>
</dbReference>
<dbReference type="EMBL" id="JANQDX010000002">
    <property type="protein sequence ID" value="KAL0927399.1"/>
    <property type="molecule type" value="Genomic_DNA"/>
</dbReference>
<comment type="caution">
    <text evidence="1">The sequence shown here is derived from an EMBL/GenBank/DDBJ whole genome shotgun (WGS) entry which is preliminary data.</text>
</comment>
<accession>A0ABD0VQE0</accession>
<evidence type="ECO:0000313" key="1">
    <source>
        <dbReference type="EMBL" id="KAL0927399.1"/>
    </source>
</evidence>
<protein>
    <submittedName>
        <fullName evidence="1">Uncharacterized protein</fullName>
    </submittedName>
</protein>